<dbReference type="KEGG" id="mmt:Metme_0080"/>
<dbReference type="SUPFAM" id="SSF117892">
    <property type="entry name" value="Band 7/SPFH domain"/>
    <property type="match status" value="1"/>
</dbReference>
<dbReference type="EMBL" id="CP002738">
    <property type="protein sequence ID" value="AEF98532.1"/>
    <property type="molecule type" value="Genomic_DNA"/>
</dbReference>
<sequence length="341" mass="37990">MLGIQYFKADSSTFVIKTVNGRVRKTGKGLSFFYNVATASIVAVPVSAQEAPFIFKLLTADFQSVTVQGQVTYRVAEPEKMAEMLNYSLKNDGSSYVSEDPLKLSDRVIRIVQSIVQNKVQTAGLREALKLGQSLVALLKAQLQEDSPLTALGIVLLDVSISAVQPTPETARALEAEAREAILKEADDAIYDRRKSAVEQERTIKEAELQTELSVQQKEQEIEESRILNERTLQRGKVETERERLQAEIAAETQRKEFVTLNSENSRQQADAEAYAITERMKAFRELPVENLKAMALTKMEPEQLMAMAFESLAQNAGKIGELNITPDLFGQIMKKAVRTS</sequence>
<dbReference type="Gene3D" id="3.30.479.30">
    <property type="entry name" value="Band 7 domain"/>
    <property type="match status" value="1"/>
</dbReference>
<evidence type="ECO:0000256" key="1">
    <source>
        <dbReference type="ARBA" id="ARBA00004167"/>
    </source>
</evidence>
<evidence type="ECO:0000313" key="5">
    <source>
        <dbReference type="Proteomes" id="UP000008888"/>
    </source>
</evidence>
<dbReference type="InterPro" id="IPR001107">
    <property type="entry name" value="Band_7"/>
</dbReference>
<reference key="2">
    <citation type="submission" date="2011-05" db="EMBL/GenBank/DDBJ databases">
        <title>Complete genome sequence of the aerobic marine methanotroph Methylomonas methanica MC09.</title>
        <authorList>
            <person name="Boden R."/>
            <person name="Cunliffe M."/>
            <person name="Scanlan J."/>
            <person name="Moussard H."/>
            <person name="Kits K.D."/>
            <person name="Klotz M."/>
            <person name="Jetten M."/>
            <person name="Vuilleumier S."/>
            <person name="Han J."/>
            <person name="Peters L."/>
            <person name="Mikhailova N."/>
            <person name="Teshima H."/>
            <person name="Tapia R."/>
            <person name="Kyrpides N."/>
            <person name="Ivanova N."/>
            <person name="Pagani I."/>
            <person name="Cheng J.-F."/>
            <person name="Goodwin L."/>
            <person name="Han C."/>
            <person name="Hauser L."/>
            <person name="Land M."/>
            <person name="Lapidus A."/>
            <person name="Lucas S."/>
            <person name="Pitluck S."/>
            <person name="Woyke T."/>
            <person name="Stein L.Y."/>
            <person name="Murrell C."/>
        </authorList>
    </citation>
    <scope>NUCLEOTIDE SEQUENCE</scope>
    <source>
        <strain>MC09</strain>
    </source>
</reference>
<dbReference type="HOGENOM" id="CLU_069124_0_0_6"/>
<dbReference type="GO" id="GO:0016020">
    <property type="term" value="C:membrane"/>
    <property type="evidence" value="ECO:0007669"/>
    <property type="project" value="UniProtKB-SubCell"/>
</dbReference>
<accession>F9ZXV3</accession>
<evidence type="ECO:0000256" key="2">
    <source>
        <dbReference type="SAM" id="Coils"/>
    </source>
</evidence>
<dbReference type="STRING" id="857087.Metme_0080"/>
<dbReference type="RefSeq" id="WP_013816805.1">
    <property type="nucleotide sequence ID" value="NC_015572.1"/>
</dbReference>
<feature type="domain" description="Band 7" evidence="3">
    <location>
        <begin position="11"/>
        <end position="187"/>
    </location>
</feature>
<proteinExistence type="predicted"/>
<dbReference type="Pfam" id="PF01145">
    <property type="entry name" value="Band_7"/>
    <property type="match status" value="1"/>
</dbReference>
<dbReference type="AlphaFoldDB" id="F9ZXV3"/>
<keyword evidence="2" id="KW-0175">Coiled coil</keyword>
<dbReference type="Proteomes" id="UP000008888">
    <property type="component" value="Chromosome"/>
</dbReference>
<comment type="subcellular location">
    <subcellularLocation>
        <location evidence="1">Membrane</location>
        <topology evidence="1">Single-pass membrane protein</topology>
    </subcellularLocation>
</comment>
<name>F9ZXV3_METMM</name>
<protein>
    <submittedName>
        <fullName evidence="4">Band 7 protein</fullName>
    </submittedName>
</protein>
<evidence type="ECO:0000313" key="4">
    <source>
        <dbReference type="EMBL" id="AEF98532.1"/>
    </source>
</evidence>
<reference evidence="5" key="3">
    <citation type="submission" date="2011-05" db="EMBL/GenBank/DDBJ databases">
        <title>Complete sequence of Methylomonas methanica MC09.</title>
        <authorList>
            <consortium name="US DOE Joint Genome Institute"/>
            <person name="Lucas S."/>
            <person name="Han J."/>
            <person name="Lapidus A."/>
            <person name="Cheng J.-F."/>
            <person name="Goodwin L."/>
            <person name="Pitluck S."/>
            <person name="Peters L."/>
            <person name="Mikhailova N."/>
            <person name="Teshima H."/>
            <person name="Han C."/>
            <person name="Tapia R."/>
            <person name="Land M."/>
            <person name="Hauser L."/>
            <person name="Kyrpides N."/>
            <person name="Ivanova N."/>
            <person name="Pagani I."/>
            <person name="Stein L."/>
            <person name="Woyke T."/>
        </authorList>
    </citation>
    <scope>NUCLEOTIDE SEQUENCE [LARGE SCALE GENOMIC DNA]</scope>
    <source>
        <strain evidence="5">MC09</strain>
    </source>
</reference>
<evidence type="ECO:0000259" key="3">
    <source>
        <dbReference type="Pfam" id="PF01145"/>
    </source>
</evidence>
<feature type="coiled-coil region" evidence="2">
    <location>
        <begin position="215"/>
        <end position="262"/>
    </location>
</feature>
<reference evidence="4 5" key="1">
    <citation type="journal article" date="2011" name="J. Bacteriol.">
        <title>Complete Genome Sequence of the Aerobic Marine Methanotroph Methylomonas methanica MC09.</title>
        <authorList>
            <person name="Boden R."/>
            <person name="Cunliffe M."/>
            <person name="Scanlan J."/>
            <person name="Moussard H."/>
            <person name="Kits K.D."/>
            <person name="Klotz M.G."/>
            <person name="Jetten M.S."/>
            <person name="Vuilleumier S."/>
            <person name="Han J."/>
            <person name="Peters L."/>
            <person name="Mikhailova N."/>
            <person name="Teshima H."/>
            <person name="Tapia R."/>
            <person name="Kyrpides N."/>
            <person name="Ivanova N."/>
            <person name="Pagani I."/>
            <person name="Cheng J.F."/>
            <person name="Goodwin L."/>
            <person name="Han C."/>
            <person name="Hauser L."/>
            <person name="Land M.L."/>
            <person name="Lapidus A."/>
            <person name="Lucas S."/>
            <person name="Pitluck S."/>
            <person name="Woyke T."/>
            <person name="Stein L."/>
            <person name="Murrell J.C."/>
        </authorList>
    </citation>
    <scope>NUCLEOTIDE SEQUENCE [LARGE SCALE GENOMIC DNA]</scope>
    <source>
        <strain evidence="4 5">MC09</strain>
    </source>
</reference>
<dbReference type="InterPro" id="IPR036013">
    <property type="entry name" value="Band_7/SPFH_dom_sf"/>
</dbReference>
<organism evidence="4 5">
    <name type="scientific">Methylomonas methanica (strain DSM 25384 / MC09)</name>
    <dbReference type="NCBI Taxonomy" id="857087"/>
    <lineage>
        <taxon>Bacteria</taxon>
        <taxon>Pseudomonadati</taxon>
        <taxon>Pseudomonadota</taxon>
        <taxon>Gammaproteobacteria</taxon>
        <taxon>Methylococcales</taxon>
        <taxon>Methylococcaceae</taxon>
        <taxon>Methylomonas</taxon>
    </lineage>
</organism>
<gene>
    <name evidence="4" type="ordered locus">Metme_0080</name>
</gene>
<dbReference type="eggNOG" id="COG0330">
    <property type="taxonomic scope" value="Bacteria"/>
</dbReference>
<keyword evidence="5" id="KW-1185">Reference proteome</keyword>
<dbReference type="OrthoDB" id="3469168at2"/>